<evidence type="ECO:0008006" key="3">
    <source>
        <dbReference type="Google" id="ProtNLM"/>
    </source>
</evidence>
<dbReference type="KEGG" id="ccos:Pan44_20780"/>
<protein>
    <recommendedName>
        <fullName evidence="3">DUF1444 family protein</fullName>
    </recommendedName>
</protein>
<dbReference type="OrthoDB" id="255990at2"/>
<keyword evidence="2" id="KW-1185">Reference proteome</keyword>
<evidence type="ECO:0000313" key="2">
    <source>
        <dbReference type="Proteomes" id="UP000315700"/>
    </source>
</evidence>
<organism evidence="1 2">
    <name type="scientific">Caulifigura coniformis</name>
    <dbReference type="NCBI Taxonomy" id="2527983"/>
    <lineage>
        <taxon>Bacteria</taxon>
        <taxon>Pseudomonadati</taxon>
        <taxon>Planctomycetota</taxon>
        <taxon>Planctomycetia</taxon>
        <taxon>Planctomycetales</taxon>
        <taxon>Planctomycetaceae</taxon>
        <taxon>Caulifigura</taxon>
    </lineage>
</organism>
<dbReference type="AlphaFoldDB" id="A0A517SD59"/>
<name>A0A517SD59_9PLAN</name>
<dbReference type="InterPro" id="IPR010838">
    <property type="entry name" value="DUF1444"/>
</dbReference>
<dbReference type="Pfam" id="PF07285">
    <property type="entry name" value="DUF1444"/>
    <property type="match status" value="1"/>
</dbReference>
<accession>A0A517SD59</accession>
<sequence length="435" mass="49578">MPANHPEHWELLQGPANWFQLWHPPAWKVSERSGAMTLALPGDAFVAIHSFAGATADASVRTPHLDNIVKLFPRARAVRHLKTDSLEYLVDCVEGEADLRVAPQWWQKLLTRTDWRRWTMWEFRRGSVTVVVTFVHGPEFDPELATMVRMVLATLELPEIAADAPSVFAQRVLDLARRKFPLLESTLQDDFQVRIGESSINLFNVYRSYLRAPNRFEELILPALATVVQVQEWGDEQAEPPFDAVSERIMPMLYSEEAWKTRFAGIVGTPWIAGLAILYVIDESQAYWYIRQQLLEKWELTVEQVHERAIANLARYFEDQPMEMAVAGSEQEGPSMLMPGKADSYNSARLLSETFTSRLREVIGGNFAVGMPGRDFFVVVNLKHPRMLDHVRRKVREDYAQMDHPLTDRMLLVSVDGVSELVGDSTPASESDEET</sequence>
<proteinExistence type="predicted"/>
<dbReference type="Proteomes" id="UP000315700">
    <property type="component" value="Chromosome"/>
</dbReference>
<dbReference type="RefSeq" id="WP_145029764.1">
    <property type="nucleotide sequence ID" value="NZ_CP036271.1"/>
</dbReference>
<dbReference type="InParanoid" id="A0A517SD59"/>
<dbReference type="EMBL" id="CP036271">
    <property type="protein sequence ID" value="QDT54051.1"/>
    <property type="molecule type" value="Genomic_DNA"/>
</dbReference>
<evidence type="ECO:0000313" key="1">
    <source>
        <dbReference type="EMBL" id="QDT54051.1"/>
    </source>
</evidence>
<reference evidence="1 2" key="1">
    <citation type="submission" date="2019-02" db="EMBL/GenBank/DDBJ databases">
        <title>Deep-cultivation of Planctomycetes and their phenomic and genomic characterization uncovers novel biology.</title>
        <authorList>
            <person name="Wiegand S."/>
            <person name="Jogler M."/>
            <person name="Boedeker C."/>
            <person name="Pinto D."/>
            <person name="Vollmers J."/>
            <person name="Rivas-Marin E."/>
            <person name="Kohn T."/>
            <person name="Peeters S.H."/>
            <person name="Heuer A."/>
            <person name="Rast P."/>
            <person name="Oberbeckmann S."/>
            <person name="Bunk B."/>
            <person name="Jeske O."/>
            <person name="Meyerdierks A."/>
            <person name="Storesund J.E."/>
            <person name="Kallscheuer N."/>
            <person name="Luecker S."/>
            <person name="Lage O.M."/>
            <person name="Pohl T."/>
            <person name="Merkel B.J."/>
            <person name="Hornburger P."/>
            <person name="Mueller R.-W."/>
            <person name="Bruemmer F."/>
            <person name="Labrenz M."/>
            <person name="Spormann A.M."/>
            <person name="Op den Camp H."/>
            <person name="Overmann J."/>
            <person name="Amann R."/>
            <person name="Jetten M.S.M."/>
            <person name="Mascher T."/>
            <person name="Medema M.H."/>
            <person name="Devos D.P."/>
            <person name="Kaster A.-K."/>
            <person name="Ovreas L."/>
            <person name="Rohde M."/>
            <person name="Galperin M.Y."/>
            <person name="Jogler C."/>
        </authorList>
    </citation>
    <scope>NUCLEOTIDE SEQUENCE [LARGE SCALE GENOMIC DNA]</scope>
    <source>
        <strain evidence="1 2">Pan44</strain>
    </source>
</reference>
<gene>
    <name evidence="1" type="ORF">Pan44_20780</name>
</gene>